<comment type="subcellular location">
    <subcellularLocation>
        <location evidence="1">Membrane</location>
        <topology evidence="1">Multi-pass membrane protein</topology>
    </subcellularLocation>
</comment>
<dbReference type="Proteomes" id="UP000016929">
    <property type="component" value="Unassembled WGS sequence"/>
</dbReference>
<name>N1RV48_FUSC4</name>
<evidence type="ECO:0000256" key="1">
    <source>
        <dbReference type="ARBA" id="ARBA00004141"/>
    </source>
</evidence>
<evidence type="ECO:0000313" key="9">
    <source>
        <dbReference type="Proteomes" id="UP000016929"/>
    </source>
</evidence>
<feature type="transmembrane region" description="Helical" evidence="6">
    <location>
        <begin position="12"/>
        <end position="33"/>
    </location>
</feature>
<dbReference type="InterPro" id="IPR052337">
    <property type="entry name" value="SAT4-like"/>
</dbReference>
<proteinExistence type="inferred from homology"/>
<feature type="transmembrane region" description="Helical" evidence="6">
    <location>
        <begin position="156"/>
        <end position="185"/>
    </location>
</feature>
<evidence type="ECO:0000256" key="5">
    <source>
        <dbReference type="ARBA" id="ARBA00038359"/>
    </source>
</evidence>
<dbReference type="PANTHER" id="PTHR33048:SF96">
    <property type="entry name" value="INTEGRAL MEMBRANE PROTEIN"/>
    <property type="match status" value="1"/>
</dbReference>
<keyword evidence="3 6" id="KW-1133">Transmembrane helix</keyword>
<reference evidence="9" key="2">
    <citation type="journal article" date="2014" name="PLoS ONE">
        <title>Genome and Transcriptome Analysis of the Fungal Pathogen Fusarium oxysporum f. sp. cubense Causing Banana Vascular Wilt Disease.</title>
        <authorList>
            <person name="Guo L."/>
            <person name="Han L."/>
            <person name="Yang L."/>
            <person name="Zeng H."/>
            <person name="Fan D."/>
            <person name="Zhu Y."/>
            <person name="Feng Y."/>
            <person name="Wang G."/>
            <person name="Peng C."/>
            <person name="Jiang X."/>
            <person name="Zhou D."/>
            <person name="Ni P."/>
            <person name="Liang C."/>
            <person name="Liu L."/>
            <person name="Wang J."/>
            <person name="Mao C."/>
            <person name="Fang X."/>
            <person name="Peng M."/>
            <person name="Huang J."/>
        </authorList>
    </citation>
    <scope>NUCLEOTIDE SEQUENCE [LARGE SCALE GENOMIC DNA]</scope>
    <source>
        <strain evidence="9">race 4</strain>
    </source>
</reference>
<reference evidence="9" key="1">
    <citation type="submission" date="2012-09" db="EMBL/GenBank/DDBJ databases">
        <title>Genome sequencing and comparative transcriptomics of race 1 and race 4 of banana pathogen: Fusarium oxysporum f. sp. cubense.</title>
        <authorList>
            <person name="Fang X."/>
            <person name="Huang J."/>
        </authorList>
    </citation>
    <scope>NUCLEOTIDE SEQUENCE [LARGE SCALE GENOMIC DNA]</scope>
    <source>
        <strain evidence="9">race 4</strain>
    </source>
</reference>
<organism evidence="8 9">
    <name type="scientific">Fusarium oxysporum f. sp. cubense (strain race 4)</name>
    <name type="common">Panama disease fungus</name>
    <dbReference type="NCBI Taxonomy" id="2502994"/>
    <lineage>
        <taxon>Eukaryota</taxon>
        <taxon>Fungi</taxon>
        <taxon>Dikarya</taxon>
        <taxon>Ascomycota</taxon>
        <taxon>Pezizomycotina</taxon>
        <taxon>Sordariomycetes</taxon>
        <taxon>Hypocreomycetidae</taxon>
        <taxon>Hypocreales</taxon>
        <taxon>Nectriaceae</taxon>
        <taxon>Fusarium</taxon>
        <taxon>Fusarium oxysporum species complex</taxon>
    </lineage>
</organism>
<sequence>MAWNTSEKALELFIIQICCTILVYLSACLRFWAQSVIMKEHVIYDKLMYISVLLYTAQVIIIVRGIVDGGIGQHADNISGVEIVKGFQTWYFGELIYAILSCFTKTSVVLYLHRLYIGEPSKGAIVNRPILRISLIVCLVCVWATSIVPGTCSKSIVPIAGIVLSVVLALSDWILALVVPIMSLWKSWLPWQTKAAIHALTSLGVLAGAAMIVRIPYIKMLDLTEDFLYETV</sequence>
<dbReference type="InterPro" id="IPR049326">
    <property type="entry name" value="Rhodopsin_dom_fungi"/>
</dbReference>
<evidence type="ECO:0000259" key="7">
    <source>
        <dbReference type="Pfam" id="PF20684"/>
    </source>
</evidence>
<accession>N1RV48</accession>
<evidence type="ECO:0000256" key="3">
    <source>
        <dbReference type="ARBA" id="ARBA00022989"/>
    </source>
</evidence>
<keyword evidence="4 6" id="KW-0472">Membrane</keyword>
<dbReference type="HOGENOM" id="CLU_028200_3_6_1"/>
<gene>
    <name evidence="8" type="ORF">FOC4_g10000583</name>
</gene>
<dbReference type="GO" id="GO:0016020">
    <property type="term" value="C:membrane"/>
    <property type="evidence" value="ECO:0007669"/>
    <property type="project" value="UniProtKB-SubCell"/>
</dbReference>
<evidence type="ECO:0000256" key="2">
    <source>
        <dbReference type="ARBA" id="ARBA00022692"/>
    </source>
</evidence>
<dbReference type="PANTHER" id="PTHR33048">
    <property type="entry name" value="PTH11-LIKE INTEGRAL MEMBRANE PROTEIN (AFU_ORTHOLOGUE AFUA_5G11245)"/>
    <property type="match status" value="1"/>
</dbReference>
<comment type="similarity">
    <text evidence="5">Belongs to the SAT4 family.</text>
</comment>
<keyword evidence="2 6" id="KW-0812">Transmembrane</keyword>
<evidence type="ECO:0000256" key="6">
    <source>
        <dbReference type="SAM" id="Phobius"/>
    </source>
</evidence>
<feature type="transmembrane region" description="Helical" evidence="6">
    <location>
        <begin position="95"/>
        <end position="117"/>
    </location>
</feature>
<dbReference type="EMBL" id="KB726403">
    <property type="protein sequence ID" value="EMT69271.1"/>
    <property type="molecule type" value="Genomic_DNA"/>
</dbReference>
<dbReference type="AlphaFoldDB" id="N1RV48"/>
<feature type="transmembrane region" description="Helical" evidence="6">
    <location>
        <begin position="197"/>
        <end position="218"/>
    </location>
</feature>
<feature type="transmembrane region" description="Helical" evidence="6">
    <location>
        <begin position="129"/>
        <end position="150"/>
    </location>
</feature>
<feature type="transmembrane region" description="Helical" evidence="6">
    <location>
        <begin position="47"/>
        <end position="67"/>
    </location>
</feature>
<feature type="domain" description="Rhodopsin" evidence="7">
    <location>
        <begin position="29"/>
        <end position="230"/>
    </location>
</feature>
<keyword evidence="9" id="KW-1185">Reference proteome</keyword>
<dbReference type="OrthoDB" id="3936451at2759"/>
<evidence type="ECO:0000313" key="8">
    <source>
        <dbReference type="EMBL" id="EMT69271.1"/>
    </source>
</evidence>
<dbReference type="Pfam" id="PF20684">
    <property type="entry name" value="Fung_rhodopsin"/>
    <property type="match status" value="1"/>
</dbReference>
<protein>
    <recommendedName>
        <fullName evidence="7">Rhodopsin domain-containing protein</fullName>
    </recommendedName>
</protein>
<evidence type="ECO:0000256" key="4">
    <source>
        <dbReference type="ARBA" id="ARBA00023136"/>
    </source>
</evidence>